<dbReference type="Gene3D" id="1.20.120.520">
    <property type="entry name" value="nmb1532 protein domain like"/>
    <property type="match status" value="1"/>
</dbReference>
<keyword evidence="3" id="KW-1185">Reference proteome</keyword>
<dbReference type="OrthoDB" id="5512987at2"/>
<comment type="caution">
    <text evidence="2">The sequence shown here is derived from an EMBL/GenBank/DDBJ whole genome shotgun (WGS) entry which is preliminary data.</text>
</comment>
<protein>
    <submittedName>
        <fullName evidence="2">Cation-binding protein</fullName>
    </submittedName>
</protein>
<reference evidence="2" key="1">
    <citation type="submission" date="2016-01" db="EMBL/GenBank/DDBJ databases">
        <authorList>
            <person name="Peeters C."/>
        </authorList>
    </citation>
    <scope>NUCLEOTIDE SEQUENCE [LARGE SCALE GENOMIC DNA]</scope>
    <source>
        <strain evidence="2">LMG 29326</strain>
    </source>
</reference>
<gene>
    <name evidence="2" type="ORF">AWB83_00933</name>
</gene>
<dbReference type="PANTHER" id="PTHR35585">
    <property type="entry name" value="HHE DOMAIN PROTEIN (AFU_ORTHOLOGUE AFUA_4G00730)"/>
    <property type="match status" value="1"/>
</dbReference>
<dbReference type="Proteomes" id="UP000054978">
    <property type="component" value="Unassembled WGS sequence"/>
</dbReference>
<feature type="domain" description="Hemerythrin-like" evidence="1">
    <location>
        <begin position="12"/>
        <end position="131"/>
    </location>
</feature>
<dbReference type="AlphaFoldDB" id="A0A157ZQY4"/>
<evidence type="ECO:0000259" key="1">
    <source>
        <dbReference type="Pfam" id="PF01814"/>
    </source>
</evidence>
<sequence>MSTAQTSRQPDALDILEADHRAVEQLFDAFDRAPHDDLERKATLVQRACELLSIHSIVEEELLYPAARQALGGAKVIDVDEAYVEHFLVKTLIEKFANLKAGDAGFDATFTVLKENVTHHVEEEESTLFPEVRKTGVDLMTLGRKIEARKEALQKRITDVAMAH</sequence>
<accession>A0A157ZQY4</accession>
<dbReference type="PANTHER" id="PTHR35585:SF1">
    <property type="entry name" value="HHE DOMAIN PROTEIN (AFU_ORTHOLOGUE AFUA_4G00730)"/>
    <property type="match status" value="1"/>
</dbReference>
<name>A0A157ZQY4_9BURK</name>
<dbReference type="STRING" id="1777144.AWB83_00933"/>
<dbReference type="RefSeq" id="WP_087043066.1">
    <property type="nucleotide sequence ID" value="NZ_FCOB02000003.1"/>
</dbReference>
<evidence type="ECO:0000313" key="3">
    <source>
        <dbReference type="Proteomes" id="UP000054978"/>
    </source>
</evidence>
<organism evidence="2 3">
    <name type="scientific">Caballeronia ptereochthonis</name>
    <dbReference type="NCBI Taxonomy" id="1777144"/>
    <lineage>
        <taxon>Bacteria</taxon>
        <taxon>Pseudomonadati</taxon>
        <taxon>Pseudomonadota</taxon>
        <taxon>Betaproteobacteria</taxon>
        <taxon>Burkholderiales</taxon>
        <taxon>Burkholderiaceae</taxon>
        <taxon>Caballeronia</taxon>
    </lineage>
</organism>
<evidence type="ECO:0000313" key="2">
    <source>
        <dbReference type="EMBL" id="SAK47934.1"/>
    </source>
</evidence>
<dbReference type="EMBL" id="FCOB02000003">
    <property type="protein sequence ID" value="SAK47934.1"/>
    <property type="molecule type" value="Genomic_DNA"/>
</dbReference>
<proteinExistence type="predicted"/>
<dbReference type="Pfam" id="PF01814">
    <property type="entry name" value="Hemerythrin"/>
    <property type="match status" value="1"/>
</dbReference>
<dbReference type="InterPro" id="IPR012312">
    <property type="entry name" value="Hemerythrin-like"/>
</dbReference>